<dbReference type="SUPFAM" id="SSF51905">
    <property type="entry name" value="FAD/NAD(P)-binding domain"/>
    <property type="match status" value="1"/>
</dbReference>
<dbReference type="GO" id="GO:0071949">
    <property type="term" value="F:FAD binding"/>
    <property type="evidence" value="ECO:0007669"/>
    <property type="project" value="InterPro"/>
</dbReference>
<dbReference type="Pfam" id="PF01494">
    <property type="entry name" value="FAD_binding_3"/>
    <property type="match status" value="1"/>
</dbReference>
<evidence type="ECO:0000256" key="3">
    <source>
        <dbReference type="ARBA" id="ARBA00022827"/>
    </source>
</evidence>
<dbReference type="PRINTS" id="PR00420">
    <property type="entry name" value="RNGMNOXGNASE"/>
</dbReference>
<gene>
    <name evidence="5" type="ORF">F5544_28800</name>
</gene>
<dbReference type="RefSeq" id="WP_167476126.1">
    <property type="nucleotide sequence ID" value="NZ_CP046172.1"/>
</dbReference>
<keyword evidence="6" id="KW-1185">Reference proteome</keyword>
<evidence type="ECO:0000259" key="4">
    <source>
        <dbReference type="Pfam" id="PF01494"/>
    </source>
</evidence>
<dbReference type="Pfam" id="PF21274">
    <property type="entry name" value="Rng_hyd_C"/>
    <property type="match status" value="1"/>
</dbReference>
<dbReference type="Gene3D" id="3.50.50.60">
    <property type="entry name" value="FAD/NAD(P)-binding domain"/>
    <property type="match status" value="1"/>
</dbReference>
<reference evidence="5 6" key="1">
    <citation type="journal article" date="2019" name="ACS Chem. Biol.">
        <title>Identification and Mobilization of a Cryptic Antibiotic Biosynthesis Gene Locus from a Human-Pathogenic Nocardia Isolate.</title>
        <authorList>
            <person name="Herisse M."/>
            <person name="Ishida K."/>
            <person name="Porter J.L."/>
            <person name="Howden B."/>
            <person name="Hertweck C."/>
            <person name="Stinear T.P."/>
            <person name="Pidot S.J."/>
        </authorList>
    </citation>
    <scope>NUCLEOTIDE SEQUENCE [LARGE SCALE GENOMIC DNA]</scope>
    <source>
        <strain evidence="5 6">AUSMDU00012717</strain>
    </source>
</reference>
<evidence type="ECO:0000313" key="5">
    <source>
        <dbReference type="EMBL" id="QIS13609.1"/>
    </source>
</evidence>
<dbReference type="GO" id="GO:0016709">
    <property type="term" value="F:oxidoreductase activity, acting on paired donors, with incorporation or reduction of molecular oxygen, NAD(P)H as one donor, and incorporation of one atom of oxygen"/>
    <property type="evidence" value="ECO:0007669"/>
    <property type="project" value="UniProtKB-ARBA"/>
</dbReference>
<dbReference type="InterPro" id="IPR002938">
    <property type="entry name" value="FAD-bd"/>
</dbReference>
<dbReference type="Gene3D" id="3.30.70.2450">
    <property type="match status" value="1"/>
</dbReference>
<dbReference type="InterPro" id="IPR050641">
    <property type="entry name" value="RIFMO-like"/>
</dbReference>
<feature type="domain" description="FAD-binding" evidence="4">
    <location>
        <begin position="6"/>
        <end position="334"/>
    </location>
</feature>
<name>A0A6G9YK23_9NOCA</name>
<dbReference type="Gene3D" id="3.40.30.120">
    <property type="match status" value="1"/>
</dbReference>
<keyword evidence="2" id="KW-0285">Flavoprotein</keyword>
<dbReference type="AlphaFoldDB" id="A0A6G9YK23"/>
<dbReference type="Proteomes" id="UP000503540">
    <property type="component" value="Chromosome"/>
</dbReference>
<dbReference type="PANTHER" id="PTHR43004">
    <property type="entry name" value="TRK SYSTEM POTASSIUM UPTAKE PROTEIN"/>
    <property type="match status" value="1"/>
</dbReference>
<proteinExistence type="predicted"/>
<dbReference type="InterPro" id="IPR036188">
    <property type="entry name" value="FAD/NAD-bd_sf"/>
</dbReference>
<comment type="cofactor">
    <cofactor evidence="1">
        <name>FAD</name>
        <dbReference type="ChEBI" id="CHEBI:57692"/>
    </cofactor>
</comment>
<dbReference type="PANTHER" id="PTHR43004:SF19">
    <property type="entry name" value="BINDING MONOOXYGENASE, PUTATIVE (JCVI)-RELATED"/>
    <property type="match status" value="1"/>
</dbReference>
<evidence type="ECO:0000256" key="2">
    <source>
        <dbReference type="ARBA" id="ARBA00022630"/>
    </source>
</evidence>
<dbReference type="EMBL" id="CP046172">
    <property type="protein sequence ID" value="QIS13609.1"/>
    <property type="molecule type" value="Genomic_DNA"/>
</dbReference>
<organism evidence="5 6">
    <name type="scientific">Nocardia arthritidis</name>
    <dbReference type="NCBI Taxonomy" id="228602"/>
    <lineage>
        <taxon>Bacteria</taxon>
        <taxon>Bacillati</taxon>
        <taxon>Actinomycetota</taxon>
        <taxon>Actinomycetes</taxon>
        <taxon>Mycobacteriales</taxon>
        <taxon>Nocardiaceae</taxon>
        <taxon>Nocardia</taxon>
    </lineage>
</organism>
<evidence type="ECO:0000256" key="1">
    <source>
        <dbReference type="ARBA" id="ARBA00001974"/>
    </source>
</evidence>
<dbReference type="KEGG" id="nah:F5544_28800"/>
<evidence type="ECO:0000313" key="6">
    <source>
        <dbReference type="Proteomes" id="UP000503540"/>
    </source>
</evidence>
<keyword evidence="3" id="KW-0274">FAD</keyword>
<protein>
    <submittedName>
        <fullName evidence="5">3-(3-hydroxyphenyl)propionate hydroxylase</fullName>
    </submittedName>
</protein>
<sequence length="507" mass="54439">MNNNLAQVVVAGAGPTGLMLAAELRLAGIDVVVVEQRQAGTVGESRAPGINARSMEIFTQRGLAGEFLGRGRALPGVLFSGIPMAPHQLDPDWPAALILPQHETERILAARAAEAGARFLWSTAVTGLHQDDTGVTVSLDGHAALRADYLVGCDGGHSAVRKLCVIPFPGDEPVGHWLVGDVHLDSPPDRAGVFGRNERIGTYQISRAESGWYRVSLMRTTPPADRTAPVTLDELRAVMIDGLGTDHGLREARWLSRFSDGFRQAAHYRRGRVFLAGDAAHIHSPIGGQGLNLGIQDAVNLGWKLGAVLDGSAPDALLDTYHEERHPIAATVLQVTKAQTGLIKPGAQMDALRAVVADMLAEPAICLRLSGLLSGLDVRYPLGDAHPLLGRRMPNLTLTTDRGDTDLFSLLHPARPLLIDLGADGLRDMAIPWANRVHYIAARLAPARPGSHWRVPVFGEIPAVDAAFIRPDGHVAWVHPATEPVDHHALTAALTRWLGPAELYDRI</sequence>
<accession>A0A6G9YK23</accession>